<dbReference type="EMBL" id="FORM01000002">
    <property type="protein sequence ID" value="SFI75566.1"/>
    <property type="molecule type" value="Genomic_DNA"/>
</dbReference>
<evidence type="ECO:0000259" key="1">
    <source>
        <dbReference type="Pfam" id="PF08885"/>
    </source>
</evidence>
<dbReference type="AlphaFoldDB" id="A0A1I3KSY1"/>
<dbReference type="InterPro" id="IPR014982">
    <property type="entry name" value="GSCFA"/>
</dbReference>
<accession>A0A1I3KSY1</accession>
<protein>
    <submittedName>
        <fullName evidence="2">GSCFA family protein</fullName>
    </submittedName>
</protein>
<name>A0A1I3KSY1_9FLAO</name>
<proteinExistence type="predicted"/>
<sequence length="315" mass="36546">MNLQTKIPLQKQESNLISYNSKVFLLGSCFAENIGEKFEYFKFQHYVNPFGILFHPVAIHNLVINALSGKKYADTDVFLNNEQFHSFDAHSKLSQHTKSLLLHQLNAASQKTGHYLKQSSHVVITLGTAWIYRYIKTNKIVANCHKIPQQQFQKQILGVDVIVAALQAIITEVKKVNPTVNFIFTVSPVRHIKDGFVENTQSKSHLITAIHKVLGSQSHYFPSYEIMMDELRDYRFYNQDFIHPSPLAVDYIWQRFNDVWIADSAEKIMTEVDVVQKGIQHKPFNPNSEAHLKFREQLQNKQESLVRRLPYIKFE</sequence>
<dbReference type="STRING" id="1144750.SAMN05443431_102106"/>
<reference evidence="3" key="1">
    <citation type="submission" date="2016-10" db="EMBL/GenBank/DDBJ databases">
        <authorList>
            <person name="Varghese N."/>
            <person name="Submissions S."/>
        </authorList>
    </citation>
    <scope>NUCLEOTIDE SEQUENCE [LARGE SCALE GENOMIC DNA]</scope>
    <source>
        <strain evidence="3">DSM 28881</strain>
    </source>
</reference>
<dbReference type="RefSeq" id="WP_090837569.1">
    <property type="nucleotide sequence ID" value="NZ_FORM01000002.1"/>
</dbReference>
<dbReference type="SUPFAM" id="SSF52266">
    <property type="entry name" value="SGNH hydrolase"/>
    <property type="match status" value="1"/>
</dbReference>
<dbReference type="Pfam" id="PF08885">
    <property type="entry name" value="GSCFA"/>
    <property type="match status" value="1"/>
</dbReference>
<feature type="domain" description="GSCFA" evidence="1">
    <location>
        <begin position="22"/>
        <end position="256"/>
    </location>
</feature>
<evidence type="ECO:0000313" key="3">
    <source>
        <dbReference type="Proteomes" id="UP000199559"/>
    </source>
</evidence>
<evidence type="ECO:0000313" key="2">
    <source>
        <dbReference type="EMBL" id="SFI75566.1"/>
    </source>
</evidence>
<keyword evidence="3" id="KW-1185">Reference proteome</keyword>
<dbReference type="Proteomes" id="UP000199559">
    <property type="component" value="Unassembled WGS sequence"/>
</dbReference>
<organism evidence="2 3">
    <name type="scientific">Olleya namhaensis</name>
    <dbReference type="NCBI Taxonomy" id="1144750"/>
    <lineage>
        <taxon>Bacteria</taxon>
        <taxon>Pseudomonadati</taxon>
        <taxon>Bacteroidota</taxon>
        <taxon>Flavobacteriia</taxon>
        <taxon>Flavobacteriales</taxon>
        <taxon>Flavobacteriaceae</taxon>
    </lineage>
</organism>
<gene>
    <name evidence="2" type="ORF">SAMN05443431_102106</name>
</gene>